<reference evidence="3 4" key="1">
    <citation type="submission" date="2014-04" db="EMBL/GenBank/DDBJ databases">
        <authorList>
            <consortium name="DOE Joint Genome Institute"/>
            <person name="Kuo A."/>
            <person name="Kohler A."/>
            <person name="Nagy L.G."/>
            <person name="Floudas D."/>
            <person name="Copeland A."/>
            <person name="Barry K.W."/>
            <person name="Cichocki N."/>
            <person name="Veneault-Fourrey C."/>
            <person name="LaButti K."/>
            <person name="Lindquist E.A."/>
            <person name="Lipzen A."/>
            <person name="Lundell T."/>
            <person name="Morin E."/>
            <person name="Murat C."/>
            <person name="Sun H."/>
            <person name="Tunlid A."/>
            <person name="Henrissat B."/>
            <person name="Grigoriev I.V."/>
            <person name="Hibbett D.S."/>
            <person name="Martin F."/>
            <person name="Nordberg H.P."/>
            <person name="Cantor M.N."/>
            <person name="Hua S.X."/>
        </authorList>
    </citation>
    <scope>NUCLEOTIDE SEQUENCE [LARGE SCALE GENOMIC DNA]</scope>
    <source>
        <strain evidence="3 4">LaAM-08-1</strain>
    </source>
</reference>
<gene>
    <name evidence="3" type="ORF">K443DRAFT_11151</name>
</gene>
<evidence type="ECO:0000313" key="4">
    <source>
        <dbReference type="Proteomes" id="UP000054477"/>
    </source>
</evidence>
<evidence type="ECO:0000256" key="2">
    <source>
        <dbReference type="SAM" id="Phobius"/>
    </source>
</evidence>
<name>A0A0C9WU87_9AGAR</name>
<dbReference type="HOGENOM" id="CLU_1619297_0_0_1"/>
<sequence>MSLTVTFNESVPVSTSRPSSSSYHVVHSQTPIPTTTSTNTSSASSSINVPSSSYITVTVTEHDTPLISSTYIPKPSSSSSNGTDAGVIVSAVLTVVMVGGLLVVAFIFVRRGRKKAASQKENLLAYPEKPGKILGKQQPFRFKSVIRSVGTPNMEKRGIRHDDG</sequence>
<evidence type="ECO:0000313" key="3">
    <source>
        <dbReference type="EMBL" id="KIJ95750.1"/>
    </source>
</evidence>
<dbReference type="OrthoDB" id="10619880at2759"/>
<dbReference type="Proteomes" id="UP000054477">
    <property type="component" value="Unassembled WGS sequence"/>
</dbReference>
<accession>A0A0C9WU87</accession>
<dbReference type="AlphaFoldDB" id="A0A0C9WU87"/>
<proteinExistence type="predicted"/>
<keyword evidence="2" id="KW-1133">Transmembrane helix</keyword>
<keyword evidence="2" id="KW-0812">Transmembrane</keyword>
<dbReference type="EMBL" id="KN838744">
    <property type="protein sequence ID" value="KIJ95750.1"/>
    <property type="molecule type" value="Genomic_DNA"/>
</dbReference>
<feature type="compositionally biased region" description="Low complexity" evidence="1">
    <location>
        <begin position="10"/>
        <end position="46"/>
    </location>
</feature>
<feature type="region of interest" description="Disordered" evidence="1">
    <location>
        <begin position="1"/>
        <end position="46"/>
    </location>
</feature>
<feature type="transmembrane region" description="Helical" evidence="2">
    <location>
        <begin position="85"/>
        <end position="109"/>
    </location>
</feature>
<organism evidence="3 4">
    <name type="scientific">Laccaria amethystina LaAM-08-1</name>
    <dbReference type="NCBI Taxonomy" id="1095629"/>
    <lineage>
        <taxon>Eukaryota</taxon>
        <taxon>Fungi</taxon>
        <taxon>Dikarya</taxon>
        <taxon>Basidiomycota</taxon>
        <taxon>Agaricomycotina</taxon>
        <taxon>Agaricomycetes</taxon>
        <taxon>Agaricomycetidae</taxon>
        <taxon>Agaricales</taxon>
        <taxon>Agaricineae</taxon>
        <taxon>Hydnangiaceae</taxon>
        <taxon>Laccaria</taxon>
    </lineage>
</organism>
<keyword evidence="4" id="KW-1185">Reference proteome</keyword>
<evidence type="ECO:0000256" key="1">
    <source>
        <dbReference type="SAM" id="MobiDB-lite"/>
    </source>
</evidence>
<protein>
    <recommendedName>
        <fullName evidence="5">Mid2 domain-containing protein</fullName>
    </recommendedName>
</protein>
<reference evidence="4" key="2">
    <citation type="submission" date="2015-01" db="EMBL/GenBank/DDBJ databases">
        <title>Evolutionary Origins and Diversification of the Mycorrhizal Mutualists.</title>
        <authorList>
            <consortium name="DOE Joint Genome Institute"/>
            <consortium name="Mycorrhizal Genomics Consortium"/>
            <person name="Kohler A."/>
            <person name="Kuo A."/>
            <person name="Nagy L.G."/>
            <person name="Floudas D."/>
            <person name="Copeland A."/>
            <person name="Barry K.W."/>
            <person name="Cichocki N."/>
            <person name="Veneault-Fourrey C."/>
            <person name="LaButti K."/>
            <person name="Lindquist E.A."/>
            <person name="Lipzen A."/>
            <person name="Lundell T."/>
            <person name="Morin E."/>
            <person name="Murat C."/>
            <person name="Riley R."/>
            <person name="Ohm R."/>
            <person name="Sun H."/>
            <person name="Tunlid A."/>
            <person name="Henrissat B."/>
            <person name="Grigoriev I.V."/>
            <person name="Hibbett D.S."/>
            <person name="Martin F."/>
        </authorList>
    </citation>
    <scope>NUCLEOTIDE SEQUENCE [LARGE SCALE GENOMIC DNA]</scope>
    <source>
        <strain evidence="4">LaAM-08-1</strain>
    </source>
</reference>
<evidence type="ECO:0008006" key="5">
    <source>
        <dbReference type="Google" id="ProtNLM"/>
    </source>
</evidence>
<keyword evidence="2" id="KW-0472">Membrane</keyword>